<keyword evidence="2 6" id="KW-0812">Transmembrane</keyword>
<organism evidence="7 8">
    <name type="scientific">Somion occarium</name>
    <dbReference type="NCBI Taxonomy" id="3059160"/>
    <lineage>
        <taxon>Eukaryota</taxon>
        <taxon>Fungi</taxon>
        <taxon>Dikarya</taxon>
        <taxon>Basidiomycota</taxon>
        <taxon>Agaricomycotina</taxon>
        <taxon>Agaricomycetes</taxon>
        <taxon>Polyporales</taxon>
        <taxon>Cerrenaceae</taxon>
        <taxon>Somion</taxon>
    </lineage>
</organism>
<accession>A0ABP1DQL5</accession>
<evidence type="ECO:0000313" key="8">
    <source>
        <dbReference type="Proteomes" id="UP001497453"/>
    </source>
</evidence>
<evidence type="ECO:0000256" key="1">
    <source>
        <dbReference type="ARBA" id="ARBA00004141"/>
    </source>
</evidence>
<feature type="transmembrane region" description="Helical" evidence="6">
    <location>
        <begin position="254"/>
        <end position="273"/>
    </location>
</feature>
<dbReference type="InterPro" id="IPR006603">
    <property type="entry name" value="PQ-loop_rpt"/>
</dbReference>
<protein>
    <submittedName>
        <fullName evidence="7">Uncharacterized protein</fullName>
    </submittedName>
</protein>
<keyword evidence="8" id="KW-1185">Reference proteome</keyword>
<feature type="transmembrane region" description="Helical" evidence="6">
    <location>
        <begin position="189"/>
        <end position="206"/>
    </location>
</feature>
<feature type="transmembrane region" description="Helical" evidence="6">
    <location>
        <begin position="89"/>
        <end position="109"/>
    </location>
</feature>
<feature type="transmembrane region" description="Helical" evidence="6">
    <location>
        <begin position="49"/>
        <end position="69"/>
    </location>
</feature>
<dbReference type="Gene3D" id="1.20.1280.290">
    <property type="match status" value="2"/>
</dbReference>
<sequence>MSDTCVPHDDRTTTLLTTFICIGMAISYLPQHLKIIQSKSSEGFSPWFLLLGSTSSASGMLNIIVKQWGIIKCCRVLTPGNCMESTAGIFQLFLQWFLFTFILVLYIIYYPPHLKYVFVSVEDDNHGTRVPLLIKTSLKSENWKLSVVLSWIVFLHFLVTTSITFVLLLTSPSYPSPSPSPRNSQIETWATFLGLTSALLAALQYAPQLVHTYRMKLVGALSIKMMCIQSPGALLMVSSIALRPGTNWSTWLPYAVAGALQATLLTMCIFWHVRQKRLSIDDFGNPLSEEDDLDQGDSPVHVTAGPGAGVPVREAVGDAVQNDVRDEDESGEDTPLLGENGKHAKKGVKGLLNRFKLRR</sequence>
<keyword evidence="3 6" id="KW-1133">Transmembrane helix</keyword>
<reference evidence="8" key="1">
    <citation type="submission" date="2024-04" db="EMBL/GenBank/DDBJ databases">
        <authorList>
            <person name="Shaw F."/>
            <person name="Minotto A."/>
        </authorList>
    </citation>
    <scope>NUCLEOTIDE SEQUENCE [LARGE SCALE GENOMIC DNA]</scope>
</reference>
<feature type="transmembrane region" description="Helical" evidence="6">
    <location>
        <begin position="12"/>
        <end position="29"/>
    </location>
</feature>
<dbReference type="Proteomes" id="UP001497453">
    <property type="component" value="Chromosome 5"/>
</dbReference>
<evidence type="ECO:0000256" key="3">
    <source>
        <dbReference type="ARBA" id="ARBA00022989"/>
    </source>
</evidence>
<proteinExistence type="predicted"/>
<gene>
    <name evidence="7" type="ORF">GFSPODELE1_LOCUS7353</name>
</gene>
<evidence type="ECO:0000256" key="5">
    <source>
        <dbReference type="SAM" id="MobiDB-lite"/>
    </source>
</evidence>
<name>A0ABP1DQL5_9APHY</name>
<dbReference type="InterPro" id="IPR051415">
    <property type="entry name" value="LAAT-1"/>
</dbReference>
<feature type="region of interest" description="Disordered" evidence="5">
    <location>
        <begin position="289"/>
        <end position="345"/>
    </location>
</feature>
<dbReference type="PANTHER" id="PTHR16201:SF11">
    <property type="entry name" value="PQ-LOOP REPEAT-CONTAINING PROTEIN"/>
    <property type="match status" value="1"/>
</dbReference>
<dbReference type="EMBL" id="OZ037948">
    <property type="protein sequence ID" value="CAL1709447.1"/>
    <property type="molecule type" value="Genomic_DNA"/>
</dbReference>
<keyword evidence="4 6" id="KW-0472">Membrane</keyword>
<evidence type="ECO:0000256" key="2">
    <source>
        <dbReference type="ARBA" id="ARBA00022692"/>
    </source>
</evidence>
<dbReference type="PANTHER" id="PTHR16201">
    <property type="entry name" value="SEVEN TRANSMEMBRANE PROTEIN 1-RELATED"/>
    <property type="match status" value="1"/>
</dbReference>
<feature type="transmembrane region" description="Helical" evidence="6">
    <location>
        <begin position="145"/>
        <end position="169"/>
    </location>
</feature>
<dbReference type="SMART" id="SM00679">
    <property type="entry name" value="CTNS"/>
    <property type="match status" value="2"/>
</dbReference>
<evidence type="ECO:0000256" key="6">
    <source>
        <dbReference type="SAM" id="Phobius"/>
    </source>
</evidence>
<evidence type="ECO:0000313" key="7">
    <source>
        <dbReference type="EMBL" id="CAL1709447.1"/>
    </source>
</evidence>
<comment type="subcellular location">
    <subcellularLocation>
        <location evidence="1">Membrane</location>
        <topology evidence="1">Multi-pass membrane protein</topology>
    </subcellularLocation>
</comment>
<dbReference type="Pfam" id="PF04193">
    <property type="entry name" value="PQ-loop"/>
    <property type="match status" value="2"/>
</dbReference>
<evidence type="ECO:0000256" key="4">
    <source>
        <dbReference type="ARBA" id="ARBA00023136"/>
    </source>
</evidence>